<dbReference type="EMBL" id="MF405923">
    <property type="protein sequence ID" value="ATG22746.1"/>
    <property type="molecule type" value="Genomic_RNA"/>
</dbReference>
<keyword evidence="1" id="KW-0696">RNA-directed RNA polymerase</keyword>
<dbReference type="Proteomes" id="UP000290651">
    <property type="component" value="Segment"/>
</dbReference>
<dbReference type="Pfam" id="PF03171">
    <property type="entry name" value="2OG-FeII_Oxy"/>
    <property type="match status" value="1"/>
</dbReference>
<dbReference type="InterPro" id="IPR043502">
    <property type="entry name" value="DNA/RNA_pol_sf"/>
</dbReference>
<dbReference type="KEGG" id="vg:41700901"/>
<evidence type="ECO:0000256" key="7">
    <source>
        <dbReference type="ARBA" id="ARBA00022840"/>
    </source>
</evidence>
<evidence type="ECO:0000256" key="10">
    <source>
        <dbReference type="ARBA" id="ARBA00047984"/>
    </source>
</evidence>
<reference evidence="16" key="1">
    <citation type="journal article" date="2018" name="Arch. Virol.">
        <title>Identification of a novel vitivirus from grapevines in New Zealand.</title>
        <authorList>
            <person name="Blouin A.G."/>
            <person name="Keenan S."/>
            <person name="Napier K.R."/>
            <person name="Barrero R.A."/>
            <person name="MacDiarmid R.M."/>
        </authorList>
    </citation>
    <scope>NUCLEOTIDE SEQUENCE [LARGE SCALE GENOMIC DNA]</scope>
</reference>
<evidence type="ECO:0000256" key="3">
    <source>
        <dbReference type="ARBA" id="ARBA00022695"/>
    </source>
</evidence>
<feature type="domain" description="Alphavirus-like MT" evidence="14">
    <location>
        <begin position="66"/>
        <end position="242"/>
    </location>
</feature>
<dbReference type="InterPro" id="IPR027417">
    <property type="entry name" value="P-loop_NTPase"/>
</dbReference>
<evidence type="ECO:0000256" key="5">
    <source>
        <dbReference type="ARBA" id="ARBA00022801"/>
    </source>
</evidence>
<dbReference type="PROSITE" id="PS51471">
    <property type="entry name" value="FE2OG_OXY"/>
    <property type="match status" value="1"/>
</dbReference>
<dbReference type="GO" id="GO:0016787">
    <property type="term" value="F:hydrolase activity"/>
    <property type="evidence" value="ECO:0007669"/>
    <property type="project" value="UniProtKB-KW"/>
</dbReference>
<dbReference type="SUPFAM" id="SSF56672">
    <property type="entry name" value="DNA/RNA polymerases"/>
    <property type="match status" value="1"/>
</dbReference>
<evidence type="ECO:0000259" key="14">
    <source>
        <dbReference type="PROSITE" id="PS51743"/>
    </source>
</evidence>
<accession>A0A291EU18</accession>
<dbReference type="GO" id="GO:0003724">
    <property type="term" value="F:RNA helicase activity"/>
    <property type="evidence" value="ECO:0007669"/>
    <property type="project" value="UniProtKB-EC"/>
</dbReference>
<dbReference type="InterPro" id="IPR002588">
    <property type="entry name" value="Alphavirus-like_MT_dom"/>
</dbReference>
<evidence type="ECO:0000259" key="11">
    <source>
        <dbReference type="PROSITE" id="PS50507"/>
    </source>
</evidence>
<dbReference type="GO" id="GO:0008174">
    <property type="term" value="F:mRNA methyltransferase activity"/>
    <property type="evidence" value="ECO:0007669"/>
    <property type="project" value="UniProtKB-UniRule"/>
</dbReference>
<evidence type="ECO:0000259" key="12">
    <source>
        <dbReference type="PROSITE" id="PS51471"/>
    </source>
</evidence>
<dbReference type="InterPro" id="IPR007094">
    <property type="entry name" value="RNA-dir_pol_PSvirus"/>
</dbReference>
<evidence type="ECO:0000256" key="1">
    <source>
        <dbReference type="ARBA" id="ARBA00022484"/>
    </source>
</evidence>
<keyword evidence="3" id="KW-0548">Nucleotidyltransferase</keyword>
<organism evidence="15 16">
    <name type="scientific">Grapevine virus G</name>
    <dbReference type="NCBI Taxonomy" id="2022475"/>
    <lineage>
        <taxon>Viruses</taxon>
        <taxon>Riboviria</taxon>
        <taxon>Orthornavirae</taxon>
        <taxon>Kitrinoviricota</taxon>
        <taxon>Alsuviricetes</taxon>
        <taxon>Tymovirales</taxon>
        <taxon>Betaflexiviridae</taxon>
        <taxon>Trivirinae</taxon>
        <taxon>Vitivirus</taxon>
        <taxon>Vitivirus gammavitis</taxon>
    </lineage>
</organism>
<keyword evidence="4" id="KW-0547">Nucleotide-binding</keyword>
<dbReference type="InterPro" id="IPR027351">
    <property type="entry name" value="(+)RNA_virus_helicase_core_dom"/>
</dbReference>
<dbReference type="PROSITE" id="PS51743">
    <property type="entry name" value="ALPHAVIRUS_MT"/>
    <property type="match status" value="1"/>
</dbReference>
<feature type="domain" description="Fe2OG dioxygenase" evidence="12">
    <location>
        <begin position="953"/>
        <end position="1043"/>
    </location>
</feature>
<proteinExistence type="predicted"/>
<dbReference type="GO" id="GO:0003723">
    <property type="term" value="F:RNA binding"/>
    <property type="evidence" value="ECO:0007669"/>
    <property type="project" value="InterPro"/>
</dbReference>
<dbReference type="GO" id="GO:0016556">
    <property type="term" value="P:mRNA modification"/>
    <property type="evidence" value="ECO:0007669"/>
    <property type="project" value="InterPro"/>
</dbReference>
<dbReference type="GO" id="GO:0005524">
    <property type="term" value="F:ATP binding"/>
    <property type="evidence" value="ECO:0007669"/>
    <property type="project" value="UniProtKB-KW"/>
</dbReference>
<dbReference type="PROSITE" id="PS51657">
    <property type="entry name" value="PSRV_HELICASE"/>
    <property type="match status" value="1"/>
</dbReference>
<dbReference type="PROSITE" id="PS50507">
    <property type="entry name" value="RDRP_SSRNA_POS"/>
    <property type="match status" value="1"/>
</dbReference>
<keyword evidence="16" id="KW-1185">Reference proteome</keyword>
<dbReference type="Gene3D" id="3.40.50.300">
    <property type="entry name" value="P-loop containing nucleotide triphosphate hydrolases"/>
    <property type="match status" value="1"/>
</dbReference>
<dbReference type="GeneID" id="41700901"/>
<sequence length="1703" mass="193295">MSLGAGSQRSAYANLISNLDSESTSKLKLLKGEEVLKIESEANNLYDYFVSDDVYDFLAKKGIPLSNQCFRVHSHPASKIIENYFLFGVLSNHIVSNSIFISLKESKLIRLGVRKANLKQNVNLVNRLIHAKDSLRYADPIRNLDFTTLDSEMMGKLKTASRVFVHDEIHYWSLVDFQNFLGLIEGPLLYTIIYPPEVHLGYESSLHPELYEFRYIKDRSAFIWAPDGNYGASYTQPVNPWLLSTNKLHDSDGRSWTLTKLETIGSHHLFLCVPGSRIVEDQYIFTDFTLVDPRLFSSYANRNPRLRASFVRRTAHYLMALKKADSASAVSKLRQLSKSDETADEILFVGGLAKCISELKYFNNVSGLLDLGEVLKNTFEHMFLSGIALYLVDKQAYHMQKMRLDLKNLVTPTLVVSCSFKEYKGRKAGSFTKMEDYMDQVFLGELTGEFQPQYAMIPMFERDPYCIVFEEGKEVLEIPKLERECCRFKQMLGRPKVEEQRPFYSAERPSDSDTFVYMETLPKYFMKVMLIGDGEAHTLYDEGLIDAAEYIRRCQATNSTSTEVVQEQILEALIDEEVPVEEQMELGSTLEAVTEAKKNLCLLKPLAEHLKIDHPILVGHMVSIDSSFARFLNDDGLGLPGLLMIAAAKNMTVSISRKGGGYVHIDGDFSPLGIEITGNHATLVPYERLRNDPKDMLKISETCGSLMYTVRAERAMRLVTAFKKGFTGVMLNEFLKKWERVESRVSGTHELTLSSFLGFAGCGKTTFLLKMLKCNTGMTATVVSPRRNLADEWAKDLEGTSHNVYTFEKYLKGASSCDLLVIDECGLYPPGYIDLVYFMKEFKHVVILGDPLQCSYYNEKDNILLKESAELFKELTLPTTDKCVCGLTMEIKEYTGPSFSNEFGTGDKLNGRDAWFYSRGGEGYTYSKISHSSRGWNKELDQVILACGYEPSMFDHCLAQEYTKGGKIGFHSDDEKCYPIDNPILTVQLDGACHFSISCKKGSKTFSIDGPKFFLMKNGMQRSHKHAVEADKPRASLTFRSTKPLQLSEPIEENVGCPYMMFTNRLSRKNSIFGVKAHGTGGFEVKEINTLNQDLPTICFCRDFLEKKKEMKEIMTVSQSQGLSRKLVQLVLDTGSISAEDTNVITALTRARNGIHIFYDVPKGVVLGTARSRVLKSFLKQEVVDKKMLMLILSEQTKLKFHLLEENNQIGSTRAEIEEKLAGDPGLKAMLTILDAEEMEEELMEPEVCDEVSRTHLALSEFRNELFPTELKAKEDREAHIHNVGFSNQIRDDVPTERVAGPYGPSSIYLHHTSEDDVTFILSIRKRLRFADYEKNSRALAMKGHIGEQIFEVFSRRIGLGHVPQVDQTETDLLFTQKRIEKSAALLEAHSIRSDADWPSNIIKIFIKNQCCTKMEKRGIDAKAGQTIACFAHAVLCRFGPLLRKTELQFRKMIPEHILIFSQKNYDDLDHWAKDYFLDFTGTDSDYEAFDRSQDATILGFERSFLRYFDWPEEMINEYVELKLRMGGALGDLAIMRFSGEFGTFFFNTICNMAFTYLRYKIGPYQPLAFAGDDMVAPGKLEVDMTYHDLLSLLQLKAKVNYSDQPLFCGWRLSPFGIVKDPNLLLDRLEMKRAEGTLELCIANYALEASYGYKLSDHLHLLNIDLDAYQELVRKIIKLKCKLPLNISALYSAEEDIISDGEG</sequence>
<keyword evidence="6" id="KW-0347">Helicase</keyword>
<keyword evidence="5" id="KW-0378">Hydrolase</keyword>
<dbReference type="InterPro" id="IPR044861">
    <property type="entry name" value="IPNS-like_FE2OG_OXY"/>
</dbReference>
<dbReference type="Pfam" id="PF01660">
    <property type="entry name" value="Vmethyltransf"/>
    <property type="match status" value="1"/>
</dbReference>
<dbReference type="GO" id="GO:0039694">
    <property type="term" value="P:viral RNA genome replication"/>
    <property type="evidence" value="ECO:0007669"/>
    <property type="project" value="InterPro"/>
</dbReference>
<dbReference type="SUPFAM" id="SSF52540">
    <property type="entry name" value="P-loop containing nucleoside triphosphate hydrolases"/>
    <property type="match status" value="1"/>
</dbReference>
<evidence type="ECO:0000259" key="13">
    <source>
        <dbReference type="PROSITE" id="PS51657"/>
    </source>
</evidence>
<dbReference type="GO" id="GO:0003968">
    <property type="term" value="F:RNA-directed RNA polymerase activity"/>
    <property type="evidence" value="ECO:0007669"/>
    <property type="project" value="UniProtKB-KW"/>
</dbReference>
<dbReference type="SUPFAM" id="SSF51197">
    <property type="entry name" value="Clavaminate synthase-like"/>
    <property type="match status" value="1"/>
</dbReference>
<evidence type="ECO:0000256" key="9">
    <source>
        <dbReference type="ARBA" id="ARBA00042213"/>
    </source>
</evidence>
<keyword evidence="2" id="KW-0808">Transferase</keyword>
<dbReference type="InterPro" id="IPR005123">
    <property type="entry name" value="Oxoglu/Fe-dep_dioxygenase_dom"/>
</dbReference>
<protein>
    <recommendedName>
        <fullName evidence="9">ORF1 protein</fullName>
    </recommendedName>
</protein>
<evidence type="ECO:0000256" key="2">
    <source>
        <dbReference type="ARBA" id="ARBA00022679"/>
    </source>
</evidence>
<comment type="catalytic activity">
    <reaction evidence="10">
        <text>ATP + H2O = ADP + phosphate + H(+)</text>
        <dbReference type="Rhea" id="RHEA:13065"/>
        <dbReference type="ChEBI" id="CHEBI:15377"/>
        <dbReference type="ChEBI" id="CHEBI:15378"/>
        <dbReference type="ChEBI" id="CHEBI:30616"/>
        <dbReference type="ChEBI" id="CHEBI:43474"/>
        <dbReference type="ChEBI" id="CHEBI:456216"/>
        <dbReference type="EC" id="3.6.4.13"/>
    </reaction>
</comment>
<dbReference type="CDD" id="cd23245">
    <property type="entry name" value="Betaflexiviridae_RdRp"/>
    <property type="match status" value="1"/>
</dbReference>
<dbReference type="GO" id="GO:0006396">
    <property type="term" value="P:RNA processing"/>
    <property type="evidence" value="ECO:0007669"/>
    <property type="project" value="InterPro"/>
</dbReference>
<evidence type="ECO:0000313" key="15">
    <source>
        <dbReference type="EMBL" id="ATG22746.1"/>
    </source>
</evidence>
<dbReference type="GO" id="GO:0006351">
    <property type="term" value="P:DNA-templated transcription"/>
    <property type="evidence" value="ECO:0007669"/>
    <property type="project" value="InterPro"/>
</dbReference>
<dbReference type="RefSeq" id="YP_009552539.1">
    <property type="nucleotide sequence ID" value="NC_040616.1"/>
</dbReference>
<evidence type="ECO:0000256" key="4">
    <source>
        <dbReference type="ARBA" id="ARBA00022741"/>
    </source>
</evidence>
<dbReference type="InterPro" id="IPR037151">
    <property type="entry name" value="AlkB-like_sf"/>
</dbReference>
<dbReference type="InterPro" id="IPR001788">
    <property type="entry name" value="RNA-dep_RNA_pol_alsuvir"/>
</dbReference>
<keyword evidence="7" id="KW-0067">ATP-binding</keyword>
<dbReference type="Pfam" id="PF01443">
    <property type="entry name" value="Viral_helicase1"/>
    <property type="match status" value="2"/>
</dbReference>
<evidence type="ECO:0000313" key="16">
    <source>
        <dbReference type="Proteomes" id="UP000290651"/>
    </source>
</evidence>
<evidence type="ECO:0000256" key="6">
    <source>
        <dbReference type="ARBA" id="ARBA00022806"/>
    </source>
</evidence>
<dbReference type="Gene3D" id="2.60.120.590">
    <property type="entry name" value="Alpha-ketoglutarate-dependent dioxygenase AlkB-like"/>
    <property type="match status" value="1"/>
</dbReference>
<dbReference type="Pfam" id="PF00978">
    <property type="entry name" value="RdRP_2"/>
    <property type="match status" value="1"/>
</dbReference>
<evidence type="ECO:0000256" key="8">
    <source>
        <dbReference type="ARBA" id="ARBA00022953"/>
    </source>
</evidence>
<keyword evidence="8" id="KW-0693">Viral RNA replication</keyword>
<feature type="domain" description="RdRp catalytic" evidence="11">
    <location>
        <begin position="1480"/>
        <end position="1587"/>
    </location>
</feature>
<feature type="domain" description="(+)RNA virus helicase C-terminal" evidence="13">
    <location>
        <begin position="720"/>
        <end position="1191"/>
    </location>
</feature>
<name>A0A291EU18_9VIRU</name>